<protein>
    <submittedName>
        <fullName evidence="2">Tetraspanin</fullName>
    </submittedName>
</protein>
<feature type="transmembrane region" description="Helical" evidence="1">
    <location>
        <begin position="191"/>
        <end position="212"/>
    </location>
</feature>
<dbReference type="Proteomes" id="UP000076727">
    <property type="component" value="Unassembled WGS sequence"/>
</dbReference>
<reference evidence="2 3" key="1">
    <citation type="journal article" date="2016" name="Mol. Biol. Evol.">
        <title>Comparative Genomics of Early-Diverging Mushroom-Forming Fungi Provides Insights into the Origins of Lignocellulose Decay Capabilities.</title>
        <authorList>
            <person name="Nagy L.G."/>
            <person name="Riley R."/>
            <person name="Tritt A."/>
            <person name="Adam C."/>
            <person name="Daum C."/>
            <person name="Floudas D."/>
            <person name="Sun H."/>
            <person name="Yadav J.S."/>
            <person name="Pangilinan J."/>
            <person name="Larsson K.H."/>
            <person name="Matsuura K."/>
            <person name="Barry K."/>
            <person name="Labutti K."/>
            <person name="Kuo R."/>
            <person name="Ohm R.A."/>
            <person name="Bhattacharya S.S."/>
            <person name="Shirouzu T."/>
            <person name="Yoshinaga Y."/>
            <person name="Martin F.M."/>
            <person name="Grigoriev I.V."/>
            <person name="Hibbett D.S."/>
        </authorList>
    </citation>
    <scope>NUCLEOTIDE SEQUENCE [LARGE SCALE GENOMIC DNA]</scope>
    <source>
        <strain evidence="2 3">L-15889</strain>
    </source>
</reference>
<keyword evidence="3" id="KW-1185">Reference proteome</keyword>
<sequence>MSKQFKVIMGFWSFVDVLLLAAAVASIVFSIVERKPDLLVNFAINTEQLNAGLIMGVILLASWIVSIIAVLSPAAQVTGLIVLNWMLVLDAIAVLVVGTSIWFFTLHIEDNYLAVWDALSNATKIEIQDEFSCCGYFMPNDTTAAIGGFCQSQAFVDSLVNATETTDNACITYLTGFGEPMLNQIFTLVRISATYGFMAVVVCLFLATLCVVHTRREKERFRKIDLKRGGGGFV</sequence>
<feature type="transmembrane region" description="Helical" evidence="1">
    <location>
        <begin position="83"/>
        <end position="104"/>
    </location>
</feature>
<keyword evidence="1" id="KW-0812">Transmembrane</keyword>
<evidence type="ECO:0000313" key="3">
    <source>
        <dbReference type="Proteomes" id="UP000076727"/>
    </source>
</evidence>
<dbReference type="EMBL" id="KV429034">
    <property type="protein sequence ID" value="KZT74213.1"/>
    <property type="molecule type" value="Genomic_DNA"/>
</dbReference>
<accession>A0A165U0G6</accession>
<dbReference type="OrthoDB" id="2279611at2759"/>
<feature type="transmembrane region" description="Helical" evidence="1">
    <location>
        <begin position="52"/>
        <end position="71"/>
    </location>
</feature>
<gene>
    <name evidence="2" type="ORF">DAEQUDRAFT_761644</name>
</gene>
<keyword evidence="1" id="KW-0472">Membrane</keyword>
<organism evidence="2 3">
    <name type="scientific">Daedalea quercina L-15889</name>
    <dbReference type="NCBI Taxonomy" id="1314783"/>
    <lineage>
        <taxon>Eukaryota</taxon>
        <taxon>Fungi</taxon>
        <taxon>Dikarya</taxon>
        <taxon>Basidiomycota</taxon>
        <taxon>Agaricomycotina</taxon>
        <taxon>Agaricomycetes</taxon>
        <taxon>Polyporales</taxon>
        <taxon>Fomitopsis</taxon>
    </lineage>
</organism>
<feature type="transmembrane region" description="Helical" evidence="1">
    <location>
        <begin position="7"/>
        <end position="32"/>
    </location>
</feature>
<name>A0A165U0G6_9APHY</name>
<dbReference type="STRING" id="1314783.A0A165U0G6"/>
<evidence type="ECO:0000256" key="1">
    <source>
        <dbReference type="SAM" id="Phobius"/>
    </source>
</evidence>
<evidence type="ECO:0000313" key="2">
    <source>
        <dbReference type="EMBL" id="KZT74213.1"/>
    </source>
</evidence>
<dbReference type="AlphaFoldDB" id="A0A165U0G6"/>
<proteinExistence type="predicted"/>
<keyword evidence="1" id="KW-1133">Transmembrane helix</keyword>